<dbReference type="ExpressionAtlas" id="A0A2K3DWZ2">
    <property type="expression patterns" value="baseline"/>
</dbReference>
<dbReference type="Gene3D" id="2.60.120.620">
    <property type="entry name" value="q2cbj1_9rhob like domain"/>
    <property type="match status" value="1"/>
</dbReference>
<dbReference type="Gramene" id="PNW85043">
    <property type="protein sequence ID" value="PNW85043"/>
    <property type="gene ID" value="CHLRE_03g169250v5"/>
</dbReference>
<dbReference type="RefSeq" id="XP_042925979.1">
    <property type="nucleotide sequence ID" value="XM_043060850.1"/>
</dbReference>
<accession>A0A2K3DWZ2</accession>
<sequence>MRVRGVGNLALPIGARQARDLVFAGQPAPYGKGSKTVIDPAVRNAIQLEAHRVRFSKDWDETLSRLTIDVAAKLGLSGGGATVEARLYKLLVYERGGHFRAHRDTEKEPGMFGTLLVQLPVEGGHTGGTLAIRHLEFEVEWDTANGASQTGMGWLGIGQAQRALKYAAFYADCEHELYEVESGLRVVLAYNLVRVEQKAAAAKPAAASGGATGAAGVAATAEKAQVACPAVSVASLTAVTEAVRAWEAAGPVAQPMVALPLAHKYTEANLGFGTLKGDDGAKVQALLQCPLLDVHLVLFGKQVDGKGNMFYSYDGSDDEEQMESVDWNCIDVKACVSPLFGELPDYDDAMGFGRRLEDSLLAGDKIFPNDLKPDNRKFTPYTGNEGPRLTYWYHRALVVAWPRSRRAQLAVVPGSIASAVAVAKQCLSQLRGSGGDGGGGGGDVAAAAAGATAAAAPPAAAHTTAAAGAGSSSDAPSTQWSCTGGAHLQQYLQQLEERQPHQVDDSRKQADAELALQAVLDCAVKAAAAPKQEAEGEEEEEYTYYSNVEVWQTGEDMLSKRAGEQWPTGELALQALALLSSPAPAELLGKPWQQHACVQVVQSMAAAAVPPAEAKRFADLMHKGLPAVIASAAATLASTAFDDAVVELVARQAPQQLQGCYQLLVQEALPKALRERMVQAFNTAVFGGTEVVAAGAAGSGTAAAAAVPSGGGGCIAQLQPADVCFLAGLVFATAAEGTAGGGSAAAAAAAAATGGAAGGAAPCRGMAGAFTAAVLRRGDCQALLQALLKEEAVRQALSTQQQLREPAALQLAVARAQYLEPRVLPGPPEDDLSMPGATSNDARVTNFLGSPDTAREFSGFHSVANALRWAHDVVKGDGRYGRAHAIQTVAVVGTDDDAAAVVVMTKHRGMNMQRLALYKAEAEELAELQALLG</sequence>
<reference evidence="1 2" key="1">
    <citation type="journal article" date="2007" name="Science">
        <title>The Chlamydomonas genome reveals the evolution of key animal and plant functions.</title>
        <authorList>
            <person name="Merchant S.S."/>
            <person name="Prochnik S.E."/>
            <person name="Vallon O."/>
            <person name="Harris E.H."/>
            <person name="Karpowicz S.J."/>
            <person name="Witman G.B."/>
            <person name="Terry A."/>
            <person name="Salamov A."/>
            <person name="Fritz-Laylin L.K."/>
            <person name="Marechal-Drouard L."/>
            <person name="Marshall W.F."/>
            <person name="Qu L.H."/>
            <person name="Nelson D.R."/>
            <person name="Sanderfoot A.A."/>
            <person name="Spalding M.H."/>
            <person name="Kapitonov V.V."/>
            <person name="Ren Q."/>
            <person name="Ferris P."/>
            <person name="Lindquist E."/>
            <person name="Shapiro H."/>
            <person name="Lucas S.M."/>
            <person name="Grimwood J."/>
            <person name="Schmutz J."/>
            <person name="Cardol P."/>
            <person name="Cerutti H."/>
            <person name="Chanfreau G."/>
            <person name="Chen C.L."/>
            <person name="Cognat V."/>
            <person name="Croft M.T."/>
            <person name="Dent R."/>
            <person name="Dutcher S."/>
            <person name="Fernandez E."/>
            <person name="Fukuzawa H."/>
            <person name="Gonzalez-Ballester D."/>
            <person name="Gonzalez-Halphen D."/>
            <person name="Hallmann A."/>
            <person name="Hanikenne M."/>
            <person name="Hippler M."/>
            <person name="Inwood W."/>
            <person name="Jabbari K."/>
            <person name="Kalanon M."/>
            <person name="Kuras R."/>
            <person name="Lefebvre P.A."/>
            <person name="Lemaire S.D."/>
            <person name="Lobanov A.V."/>
            <person name="Lohr M."/>
            <person name="Manuell A."/>
            <person name="Meier I."/>
            <person name="Mets L."/>
            <person name="Mittag M."/>
            <person name="Mittelmeier T."/>
            <person name="Moroney J.V."/>
            <person name="Moseley J."/>
            <person name="Napoli C."/>
            <person name="Nedelcu A.M."/>
            <person name="Niyogi K."/>
            <person name="Novoselov S.V."/>
            <person name="Paulsen I.T."/>
            <person name="Pazour G."/>
            <person name="Purton S."/>
            <person name="Ral J.P."/>
            <person name="Riano-Pachon D.M."/>
            <person name="Riekhof W."/>
            <person name="Rymarquis L."/>
            <person name="Schroda M."/>
            <person name="Stern D."/>
            <person name="Umen J."/>
            <person name="Willows R."/>
            <person name="Wilson N."/>
            <person name="Zimmer S.L."/>
            <person name="Allmer J."/>
            <person name="Balk J."/>
            <person name="Bisova K."/>
            <person name="Chen C.J."/>
            <person name="Elias M."/>
            <person name="Gendler K."/>
            <person name="Hauser C."/>
            <person name="Lamb M.R."/>
            <person name="Ledford H."/>
            <person name="Long J.C."/>
            <person name="Minagawa J."/>
            <person name="Page M.D."/>
            <person name="Pan J."/>
            <person name="Pootakham W."/>
            <person name="Roje S."/>
            <person name="Rose A."/>
            <person name="Stahlberg E."/>
            <person name="Terauchi A.M."/>
            <person name="Yang P."/>
            <person name="Ball S."/>
            <person name="Bowler C."/>
            <person name="Dieckmann C.L."/>
            <person name="Gladyshev V.N."/>
            <person name="Green P."/>
            <person name="Jorgensen R."/>
            <person name="Mayfield S."/>
            <person name="Mueller-Roeber B."/>
            <person name="Rajamani S."/>
            <person name="Sayre R.T."/>
            <person name="Brokstein P."/>
            <person name="Dubchak I."/>
            <person name="Goodstein D."/>
            <person name="Hornick L."/>
            <person name="Huang Y.W."/>
            <person name="Jhaveri J."/>
            <person name="Luo Y."/>
            <person name="Martinez D."/>
            <person name="Ngau W.C."/>
            <person name="Otillar B."/>
            <person name="Poliakov A."/>
            <person name="Porter A."/>
            <person name="Szajkowski L."/>
            <person name="Werner G."/>
            <person name="Zhou K."/>
            <person name="Grigoriev I.V."/>
            <person name="Rokhsar D.S."/>
            <person name="Grossman A.R."/>
        </authorList>
    </citation>
    <scope>NUCLEOTIDE SEQUENCE [LARGE SCALE GENOMIC DNA]</scope>
    <source>
        <strain evidence="2">CC-503</strain>
    </source>
</reference>
<dbReference type="PANTHER" id="PTHR33099">
    <property type="entry name" value="FE2OG DIOXYGENASE DOMAIN-CONTAINING PROTEIN"/>
    <property type="match status" value="1"/>
</dbReference>
<dbReference type="AlphaFoldDB" id="A0A2K3DWZ2"/>
<evidence type="ECO:0000313" key="1">
    <source>
        <dbReference type="EMBL" id="PNW85043.1"/>
    </source>
</evidence>
<dbReference type="PANTHER" id="PTHR33099:SF7">
    <property type="entry name" value="MYND-TYPE DOMAIN-CONTAINING PROTEIN"/>
    <property type="match status" value="1"/>
</dbReference>
<name>A0A2K3DWZ2_CHLRE</name>
<dbReference type="Proteomes" id="UP000006906">
    <property type="component" value="Chromosome 3"/>
</dbReference>
<dbReference type="GeneID" id="5728969"/>
<dbReference type="KEGG" id="cre:CHLRE_03g169250v5"/>
<proteinExistence type="predicted"/>
<evidence type="ECO:0008006" key="3">
    <source>
        <dbReference type="Google" id="ProtNLM"/>
    </source>
</evidence>
<keyword evidence="2" id="KW-1185">Reference proteome</keyword>
<evidence type="ECO:0000313" key="2">
    <source>
        <dbReference type="Proteomes" id="UP000006906"/>
    </source>
</evidence>
<dbReference type="EMBL" id="CM008964">
    <property type="protein sequence ID" value="PNW85043.1"/>
    <property type="molecule type" value="Genomic_DNA"/>
</dbReference>
<protein>
    <recommendedName>
        <fullName evidence="3">Fe2OG dioxygenase domain-containing protein</fullName>
    </recommendedName>
</protein>
<dbReference type="OrthoDB" id="542426at2759"/>
<dbReference type="InParanoid" id="A0A2K3DWZ2"/>
<organism evidence="1 2">
    <name type="scientific">Chlamydomonas reinhardtii</name>
    <name type="common">Chlamydomonas smithii</name>
    <dbReference type="NCBI Taxonomy" id="3055"/>
    <lineage>
        <taxon>Eukaryota</taxon>
        <taxon>Viridiplantae</taxon>
        <taxon>Chlorophyta</taxon>
        <taxon>core chlorophytes</taxon>
        <taxon>Chlorophyceae</taxon>
        <taxon>CS clade</taxon>
        <taxon>Chlamydomonadales</taxon>
        <taxon>Chlamydomonadaceae</taxon>
        <taxon>Chlamydomonas</taxon>
    </lineage>
</organism>
<gene>
    <name evidence="1" type="ORF">CHLRE_03g169250v5</name>
</gene>